<name>E2B0Y0_CAMFO</name>
<dbReference type="GO" id="GO:0120293">
    <property type="term" value="C:dynein axonemal particle"/>
    <property type="evidence" value="ECO:0007669"/>
    <property type="project" value="UniProtKB-SubCell"/>
</dbReference>
<organism evidence="8">
    <name type="scientific">Camponotus floridanus</name>
    <name type="common">Florida carpenter ant</name>
    <dbReference type="NCBI Taxonomy" id="104421"/>
    <lineage>
        <taxon>Eukaryota</taxon>
        <taxon>Metazoa</taxon>
        <taxon>Ecdysozoa</taxon>
        <taxon>Arthropoda</taxon>
        <taxon>Hexapoda</taxon>
        <taxon>Insecta</taxon>
        <taxon>Pterygota</taxon>
        <taxon>Neoptera</taxon>
        <taxon>Endopterygota</taxon>
        <taxon>Hymenoptera</taxon>
        <taxon>Apocrita</taxon>
        <taxon>Aculeata</taxon>
        <taxon>Formicoidea</taxon>
        <taxon>Formicidae</taxon>
        <taxon>Formicinae</taxon>
        <taxon>Camponotus</taxon>
    </lineage>
</organism>
<dbReference type="AlphaFoldDB" id="E2B0Y0"/>
<dbReference type="GO" id="GO:0060285">
    <property type="term" value="P:cilium-dependent cell motility"/>
    <property type="evidence" value="ECO:0007669"/>
    <property type="project" value="UniProtKB-UniRule"/>
</dbReference>
<evidence type="ECO:0000259" key="6">
    <source>
        <dbReference type="Pfam" id="PF18201"/>
    </source>
</evidence>
<evidence type="ECO:0000313" key="7">
    <source>
        <dbReference type="EMBL" id="EFN60683.1"/>
    </source>
</evidence>
<feature type="region of interest" description="Disordered" evidence="4">
    <location>
        <begin position="462"/>
        <end position="488"/>
    </location>
</feature>
<dbReference type="PANTHER" id="PTHR22997:SF3">
    <property type="entry name" value="PROTEIN KINTOUN"/>
    <property type="match status" value="1"/>
</dbReference>
<proteinExistence type="inferred from homology"/>
<comment type="subcellular location">
    <subcellularLocation>
        <location evidence="3">Cytoplasm</location>
    </subcellularLocation>
    <subcellularLocation>
        <location evidence="2">Dynein axonemal particle</location>
    </subcellularLocation>
</comment>
<keyword evidence="1 3" id="KW-0963">Cytoplasm</keyword>
<dbReference type="GO" id="GO:0070286">
    <property type="term" value="P:axonemal dynein complex assembly"/>
    <property type="evidence" value="ECO:0007669"/>
    <property type="project" value="UniProtKB-UniRule"/>
</dbReference>
<feature type="compositionally biased region" description="Basic residues" evidence="4">
    <location>
        <begin position="818"/>
        <end position="834"/>
    </location>
</feature>
<comment type="similarity">
    <text evidence="3">Belongs to the PIH1 family. Kintoun subfamily.</text>
</comment>
<feature type="domain" description="PIH1 N-terminal" evidence="5">
    <location>
        <begin position="44"/>
        <end position="205"/>
    </location>
</feature>
<evidence type="ECO:0000256" key="2">
    <source>
        <dbReference type="ARBA" id="ARBA00024190"/>
    </source>
</evidence>
<protein>
    <recommendedName>
        <fullName evidence="3">Protein kintoun</fullName>
    </recommendedName>
    <alternativeName>
        <fullName evidence="3">Dynein assembly factor 2, axonemal homolog</fullName>
    </alternativeName>
</protein>
<dbReference type="STRING" id="104421.E2B0Y0"/>
<dbReference type="Proteomes" id="UP000000311">
    <property type="component" value="Unassembled WGS sequence"/>
</dbReference>
<feature type="region of interest" description="Disordered" evidence="4">
    <location>
        <begin position="224"/>
        <end position="244"/>
    </location>
</feature>
<feature type="compositionally biased region" description="Basic and acidic residues" evidence="4">
    <location>
        <begin position="888"/>
        <end position="897"/>
    </location>
</feature>
<accession>E2B0Y0</accession>
<dbReference type="CDD" id="cd00298">
    <property type="entry name" value="ACD_sHsps_p23-like"/>
    <property type="match status" value="1"/>
</dbReference>
<dbReference type="PANTHER" id="PTHR22997">
    <property type="entry name" value="PIH1 DOMAIN-CONTAINING PROTEIN 1"/>
    <property type="match status" value="1"/>
</dbReference>
<dbReference type="InterPro" id="IPR034727">
    <property type="entry name" value="Kintoun"/>
</dbReference>
<sequence length="941" mass="108497">MDVYESRKKDWEDLEVSREELDNITECLKKEEFRKLLIEYAEEVSDPDNKRIYEREIAQLEKERGVDVTFVNPEPGYVIKTSVNGDRKCFLNISKNTVVGRPTSQPSYEQGHRGLQWSIPYTLIPPRDDFDKKNVRCTVFDVVFHPDTIYLASKNARFREIVNNTAMDGVENNFKVKLDRKNLKFPKISFKGITHPTVIRKPSKEPPKEPLDIEPEIYQKLMSSYDESRESQLKGREEKAQRAPPVTTYYKNKQSESMDEKYVIPKFSVKLDRKNLKFPKISFKGITHPTVIRKPSKEPPKEPLDIEPEIYQKLMSSYDESRESQLKGREEKAQRAPPVTTYYKNKQSESMDEKYVIPKFSVKHQFDVEMEDFVLSKDAKMYATIPKKFVLTIDLPLLKSASDSTLDIHEQSLTLKSEKPAKYLLELPLPYPVDGDNGNAKFDAKYKKLIVTLPVIRPSITTMDSIDRPDSGVDSDQSSPVPIASKDDENDLPKIELVKEYENLSKNLEFEETSDIDKSEDTALRTCNVTEIIDAFMNPNIKYNFPPYSCNIYNNQLAVTINVKNVNPDEICHKILDNNAGIHILLTSIGAGFFAQYYSLCLKIEDGCIEPETLSIEPWDNNVVFSITVRNIENVTQYFVGVDMEFMEAKDLPTTASFTNKFKELMACTDDEQMERQFSVQPEGDSIVIDIRSNQQDSDDDEEQENVKMIKQQQKKMHTIEKARSVSESSGDELASSNSSVRSSKGILKSRRIRDFSRSMSESSADENSLPASCTDYHYDFTHDVNSESDCSSLKKTVRFNDVVSRQLYRSNSSILGQRKKNQRKLRNKKRAHDRRMSESENSETEERDKYKTHYKRSPNEETSEIVKPILARDKQSQQQRTANIEIAKSKTDDKHSLHQRSKSNFEEKFTEDVQVDASNNATKDAVQLEFKNDLIFDLDM</sequence>
<dbReference type="InterPro" id="IPR041442">
    <property type="entry name" value="PIH1D1/2/3_CS-like"/>
</dbReference>
<feature type="compositionally biased region" description="Basic and acidic residues" evidence="4">
    <location>
        <begin position="226"/>
        <end position="241"/>
    </location>
</feature>
<dbReference type="InterPro" id="IPR012981">
    <property type="entry name" value="PIH1_N"/>
</dbReference>
<dbReference type="EMBL" id="GL444701">
    <property type="protein sequence ID" value="EFN60683.1"/>
    <property type="molecule type" value="Genomic_DNA"/>
</dbReference>
<evidence type="ECO:0000256" key="1">
    <source>
        <dbReference type="ARBA" id="ARBA00022490"/>
    </source>
</evidence>
<feature type="compositionally biased region" description="Basic and acidic residues" evidence="4">
    <location>
        <begin position="835"/>
        <end position="852"/>
    </location>
</feature>
<dbReference type="FunCoup" id="E2B0Y0">
    <property type="interactions" value="317"/>
</dbReference>
<feature type="region of interest" description="Disordered" evidence="4">
    <location>
        <begin position="887"/>
        <end position="906"/>
    </location>
</feature>
<evidence type="ECO:0000313" key="8">
    <source>
        <dbReference type="Proteomes" id="UP000000311"/>
    </source>
</evidence>
<dbReference type="Pfam" id="PF18201">
    <property type="entry name" value="PIH1_CS"/>
    <property type="match status" value="1"/>
</dbReference>
<evidence type="ECO:0000256" key="3">
    <source>
        <dbReference type="HAMAP-Rule" id="MF_03069"/>
    </source>
</evidence>
<evidence type="ECO:0000256" key="4">
    <source>
        <dbReference type="SAM" id="MobiDB-lite"/>
    </source>
</evidence>
<dbReference type="HAMAP" id="MF_03069">
    <property type="entry name" value="Kintoun"/>
    <property type="match status" value="1"/>
</dbReference>
<dbReference type="InterPro" id="IPR050734">
    <property type="entry name" value="PIH1/Kintoun_subfamily"/>
</dbReference>
<feature type="region of interest" description="Disordered" evidence="4">
    <location>
        <begin position="811"/>
        <end position="882"/>
    </location>
</feature>
<gene>
    <name evidence="7" type="ORF">EAG_14907</name>
</gene>
<feature type="region of interest" description="Disordered" evidence="4">
    <location>
        <begin position="694"/>
        <end position="748"/>
    </location>
</feature>
<keyword evidence="8" id="KW-1185">Reference proteome</keyword>
<feature type="domain" description="PIH1D1/2/3 CS-like" evidence="6">
    <location>
        <begin position="358"/>
        <end position="456"/>
    </location>
</feature>
<evidence type="ECO:0000259" key="5">
    <source>
        <dbReference type="Pfam" id="PF08190"/>
    </source>
</evidence>
<dbReference type="InParanoid" id="E2B0Y0"/>
<reference evidence="7 8" key="1">
    <citation type="journal article" date="2010" name="Science">
        <title>Genomic comparison of the ants Camponotus floridanus and Harpegnathos saltator.</title>
        <authorList>
            <person name="Bonasio R."/>
            <person name="Zhang G."/>
            <person name="Ye C."/>
            <person name="Mutti N.S."/>
            <person name="Fang X."/>
            <person name="Qin N."/>
            <person name="Donahue G."/>
            <person name="Yang P."/>
            <person name="Li Q."/>
            <person name="Li C."/>
            <person name="Zhang P."/>
            <person name="Huang Z."/>
            <person name="Berger S.L."/>
            <person name="Reinberg D."/>
            <person name="Wang J."/>
            <person name="Liebig J."/>
        </authorList>
    </citation>
    <scope>NUCLEOTIDE SEQUENCE [LARGE SCALE GENOMIC DNA]</scope>
    <source>
        <strain evidence="8">C129</strain>
    </source>
</reference>
<dbReference type="Pfam" id="PF08190">
    <property type="entry name" value="PIH1"/>
    <property type="match status" value="1"/>
</dbReference>
<dbReference type="OrthoDB" id="546764at2759"/>
<comment type="function">
    <text evidence="3">Required for cytoplasmic pre-assembly of axonemal dyneins, thereby playing a central role in motility in cilia and flagella. Involved in pre-assembly of dynein arm complexes in the cytoplasm before intraflagellar transport loads them for the ciliary compartment.</text>
</comment>
<dbReference type="OMA" id="CFLNISK"/>